<dbReference type="AlphaFoldDB" id="A0A382W4F3"/>
<gene>
    <name evidence="1" type="ORF">METZ01_LOCUS406019</name>
</gene>
<feature type="non-terminal residue" evidence="1">
    <location>
        <position position="67"/>
    </location>
</feature>
<accession>A0A382W4F3</accession>
<protein>
    <submittedName>
        <fullName evidence="1">Uncharacterized protein</fullName>
    </submittedName>
</protein>
<sequence>MDKASSKQKKKLKKVLQSVQPTEYMGQEFTKLGDLLEELKSLNVQKNFKKEFENFEELNLDMVAAAS</sequence>
<proteinExistence type="predicted"/>
<dbReference type="EMBL" id="UINC01156634">
    <property type="protein sequence ID" value="SVD53165.1"/>
    <property type="molecule type" value="Genomic_DNA"/>
</dbReference>
<organism evidence="1">
    <name type="scientific">marine metagenome</name>
    <dbReference type="NCBI Taxonomy" id="408172"/>
    <lineage>
        <taxon>unclassified sequences</taxon>
        <taxon>metagenomes</taxon>
        <taxon>ecological metagenomes</taxon>
    </lineage>
</organism>
<name>A0A382W4F3_9ZZZZ</name>
<reference evidence="1" key="1">
    <citation type="submission" date="2018-05" db="EMBL/GenBank/DDBJ databases">
        <authorList>
            <person name="Lanie J.A."/>
            <person name="Ng W.-L."/>
            <person name="Kazmierczak K.M."/>
            <person name="Andrzejewski T.M."/>
            <person name="Davidsen T.M."/>
            <person name="Wayne K.J."/>
            <person name="Tettelin H."/>
            <person name="Glass J.I."/>
            <person name="Rusch D."/>
            <person name="Podicherti R."/>
            <person name="Tsui H.-C.T."/>
            <person name="Winkler M.E."/>
        </authorList>
    </citation>
    <scope>NUCLEOTIDE SEQUENCE</scope>
</reference>
<evidence type="ECO:0000313" key="1">
    <source>
        <dbReference type="EMBL" id="SVD53165.1"/>
    </source>
</evidence>